<keyword evidence="2" id="KW-0808">Transferase</keyword>
<dbReference type="Proteomes" id="UP000318626">
    <property type="component" value="Chromosome"/>
</dbReference>
<accession>A0A518C3C3</accession>
<dbReference type="InterPro" id="IPR001173">
    <property type="entry name" value="Glyco_trans_2-like"/>
</dbReference>
<dbReference type="RefSeq" id="WP_144970765.1">
    <property type="nucleotide sequence ID" value="NZ_CP036289.1"/>
</dbReference>
<gene>
    <name evidence="2" type="ORF">Pan97_07250</name>
</gene>
<dbReference type="EMBL" id="CP036289">
    <property type="protein sequence ID" value="QDU73726.1"/>
    <property type="molecule type" value="Genomic_DNA"/>
</dbReference>
<organism evidence="2 3">
    <name type="scientific">Bremerella volcania</name>
    <dbReference type="NCBI Taxonomy" id="2527984"/>
    <lineage>
        <taxon>Bacteria</taxon>
        <taxon>Pseudomonadati</taxon>
        <taxon>Planctomycetota</taxon>
        <taxon>Planctomycetia</taxon>
        <taxon>Pirellulales</taxon>
        <taxon>Pirellulaceae</taxon>
        <taxon>Bremerella</taxon>
    </lineage>
</organism>
<dbReference type="GO" id="GO:0016740">
    <property type="term" value="F:transferase activity"/>
    <property type="evidence" value="ECO:0007669"/>
    <property type="project" value="UniProtKB-KW"/>
</dbReference>
<sequence>MPKLTIGMAHYDDFHGAYFSIQALRLNEPDVMKDVEFVVVDNSPPNSKHSQMLRPFVEGWARQGTAGAKYVPFQGTIGTSAPRDQIFKVATGDAVLAMDCHVLYPPGTIKRLIEWYDDHPDTEDIYSGPLVYDDLHNFTTHFDNVWRGEMWGIWARAWKCCDGGVHFSARQNNQECEYFDLTLGKTPVQSCHKCNKPLPTGISWAGHENKLREAGYRPLGEHVDDEPFEIPGMGLGVFSCRRKAWLGFHEHASGFGGEELYIHEKFRQEGRKAMCLPFLRWVHRFARPDGVPYPLPRYSKVRNYVLEFQELGFSLDEIHDHFVKPGLLSQQQWDHLVEDPIGHSSPPPANSCGNAESNEITKTKTVKDAFKRMLQRERDLNRHMPKLRELAEKVEHVTEFGKRTEGFTAFAAAQPKKIVSYNVDASREMAHLTELARTEGIEVTHEKSASPDVSEIEATDLLFIDSTAHNAKRLNEELKKFSGSVARYIVMHDTALHGNKGDDGGAGLFGALLPFLKQNQSWQVVYHTQDQYGLTVISKDPADRKSLPSTITMAKNFAKASLAHIKDGAKAASQELLEARLAVCTLCEQRNGNRCSVCGCGLSAKAGWLEQNCPLDKWPTYDKETKRPHVDFEVVKEDSSEAVLNS</sequence>
<evidence type="ECO:0000313" key="2">
    <source>
        <dbReference type="EMBL" id="QDU73726.1"/>
    </source>
</evidence>
<dbReference type="SUPFAM" id="SSF53448">
    <property type="entry name" value="Nucleotide-diphospho-sugar transferases"/>
    <property type="match status" value="1"/>
</dbReference>
<name>A0A518C3C3_9BACT</name>
<dbReference type="CDD" id="cd00761">
    <property type="entry name" value="Glyco_tranf_GTA_type"/>
    <property type="match status" value="1"/>
</dbReference>
<dbReference type="Gene3D" id="3.90.550.10">
    <property type="entry name" value="Spore Coat Polysaccharide Biosynthesis Protein SpsA, Chain A"/>
    <property type="match status" value="1"/>
</dbReference>
<evidence type="ECO:0000259" key="1">
    <source>
        <dbReference type="Pfam" id="PF00535"/>
    </source>
</evidence>
<evidence type="ECO:0000313" key="3">
    <source>
        <dbReference type="Proteomes" id="UP000318626"/>
    </source>
</evidence>
<dbReference type="InterPro" id="IPR029044">
    <property type="entry name" value="Nucleotide-diphossugar_trans"/>
</dbReference>
<dbReference type="AlphaFoldDB" id="A0A518C3C3"/>
<dbReference type="Pfam" id="PF00535">
    <property type="entry name" value="Glycos_transf_2"/>
    <property type="match status" value="1"/>
</dbReference>
<feature type="domain" description="Glycosyltransferase 2-like" evidence="1">
    <location>
        <begin position="33"/>
        <end position="133"/>
    </location>
</feature>
<keyword evidence="3" id="KW-1185">Reference proteome</keyword>
<dbReference type="OrthoDB" id="198005at2"/>
<protein>
    <submittedName>
        <fullName evidence="2">Glycosyl transferase family 2</fullName>
    </submittedName>
</protein>
<proteinExistence type="predicted"/>
<dbReference type="KEGG" id="bvo:Pan97_07250"/>
<reference evidence="3" key="1">
    <citation type="submission" date="2019-02" db="EMBL/GenBank/DDBJ databases">
        <title>Deep-cultivation of Planctomycetes and their phenomic and genomic characterization uncovers novel biology.</title>
        <authorList>
            <person name="Wiegand S."/>
            <person name="Jogler M."/>
            <person name="Boedeker C."/>
            <person name="Pinto D."/>
            <person name="Vollmers J."/>
            <person name="Rivas-Marin E."/>
            <person name="Kohn T."/>
            <person name="Peeters S.H."/>
            <person name="Heuer A."/>
            <person name="Rast P."/>
            <person name="Oberbeckmann S."/>
            <person name="Bunk B."/>
            <person name="Jeske O."/>
            <person name="Meyerdierks A."/>
            <person name="Storesund J.E."/>
            <person name="Kallscheuer N."/>
            <person name="Luecker S."/>
            <person name="Lage O.M."/>
            <person name="Pohl T."/>
            <person name="Merkel B.J."/>
            <person name="Hornburger P."/>
            <person name="Mueller R.-W."/>
            <person name="Bruemmer F."/>
            <person name="Labrenz M."/>
            <person name="Spormann A.M."/>
            <person name="Op den Camp H."/>
            <person name="Overmann J."/>
            <person name="Amann R."/>
            <person name="Jetten M.S.M."/>
            <person name="Mascher T."/>
            <person name="Medema M.H."/>
            <person name="Devos D.P."/>
            <person name="Kaster A.-K."/>
            <person name="Ovreas L."/>
            <person name="Rohde M."/>
            <person name="Galperin M.Y."/>
            <person name="Jogler C."/>
        </authorList>
    </citation>
    <scope>NUCLEOTIDE SEQUENCE [LARGE SCALE GENOMIC DNA]</scope>
    <source>
        <strain evidence="3">Pan97</strain>
    </source>
</reference>